<evidence type="ECO:0000313" key="2">
    <source>
        <dbReference type="EMBL" id="KKN67578.1"/>
    </source>
</evidence>
<dbReference type="EMBL" id="LAZR01000471">
    <property type="protein sequence ID" value="KKN67578.1"/>
    <property type="molecule type" value="Genomic_DNA"/>
</dbReference>
<dbReference type="AlphaFoldDB" id="A0A0F9VP53"/>
<gene>
    <name evidence="2" type="ORF">LCGC14_0460330</name>
</gene>
<feature type="compositionally biased region" description="Basic and acidic residues" evidence="1">
    <location>
        <begin position="21"/>
        <end position="31"/>
    </location>
</feature>
<reference evidence="2" key="1">
    <citation type="journal article" date="2015" name="Nature">
        <title>Complex archaea that bridge the gap between prokaryotes and eukaryotes.</title>
        <authorList>
            <person name="Spang A."/>
            <person name="Saw J.H."/>
            <person name="Jorgensen S.L."/>
            <person name="Zaremba-Niedzwiedzka K."/>
            <person name="Martijn J."/>
            <person name="Lind A.E."/>
            <person name="van Eijk R."/>
            <person name="Schleper C."/>
            <person name="Guy L."/>
            <person name="Ettema T.J."/>
        </authorList>
    </citation>
    <scope>NUCLEOTIDE SEQUENCE</scope>
</reference>
<accession>A0A0F9VP53</accession>
<organism evidence="2">
    <name type="scientific">marine sediment metagenome</name>
    <dbReference type="NCBI Taxonomy" id="412755"/>
    <lineage>
        <taxon>unclassified sequences</taxon>
        <taxon>metagenomes</taxon>
        <taxon>ecological metagenomes</taxon>
    </lineage>
</organism>
<comment type="caution">
    <text evidence="2">The sequence shown here is derived from an EMBL/GenBank/DDBJ whole genome shotgun (WGS) entry which is preliminary data.</text>
</comment>
<sequence>MAAVRKKTPAKRKPTRAHGTRSREKGKEGERVVANRFRDRWPEYCKHARRGLQDRDGIEHADVEGVPGLFIEVKKQKKANVRAALEQVKEACKDGRRPMVVIKDDKKPPFVVLTQDDFMAILDWHSWKRINDGSNEGPKL</sequence>
<feature type="region of interest" description="Disordered" evidence="1">
    <location>
        <begin position="1"/>
        <end position="31"/>
    </location>
</feature>
<feature type="compositionally biased region" description="Basic residues" evidence="1">
    <location>
        <begin position="1"/>
        <end position="20"/>
    </location>
</feature>
<proteinExistence type="predicted"/>
<evidence type="ECO:0008006" key="3">
    <source>
        <dbReference type="Google" id="ProtNLM"/>
    </source>
</evidence>
<protein>
    <recommendedName>
        <fullName evidence="3">Holliday junction resolvase</fullName>
    </recommendedName>
</protein>
<evidence type="ECO:0000256" key="1">
    <source>
        <dbReference type="SAM" id="MobiDB-lite"/>
    </source>
</evidence>
<name>A0A0F9VP53_9ZZZZ</name>